<feature type="compositionally biased region" description="Acidic residues" evidence="13">
    <location>
        <begin position="235"/>
        <end position="248"/>
    </location>
</feature>
<protein>
    <submittedName>
        <fullName evidence="16">Uncharacterized protein</fullName>
    </submittedName>
</protein>
<dbReference type="EMBL" id="BMAW01019239">
    <property type="protein sequence ID" value="GFT62381.1"/>
    <property type="molecule type" value="Genomic_DNA"/>
</dbReference>
<comment type="caution">
    <text evidence="16">The sequence shown here is derived from an EMBL/GenBank/DDBJ whole genome shotgun (WGS) entry which is preliminary data.</text>
</comment>
<dbReference type="GO" id="GO:0005886">
    <property type="term" value="C:plasma membrane"/>
    <property type="evidence" value="ECO:0007669"/>
    <property type="project" value="TreeGrafter"/>
</dbReference>
<keyword evidence="9 14" id="KW-0472">Membrane</keyword>
<keyword evidence="5 12" id="KW-0812">Transmembrane</keyword>
<evidence type="ECO:0000256" key="7">
    <source>
        <dbReference type="ARBA" id="ARBA00023053"/>
    </source>
</evidence>
<keyword evidence="4 12" id="KW-0894">Sodium channel</keyword>
<dbReference type="Pfam" id="PF00858">
    <property type="entry name" value="ASC"/>
    <property type="match status" value="1"/>
</dbReference>
<evidence type="ECO:0000256" key="2">
    <source>
        <dbReference type="ARBA" id="ARBA00007193"/>
    </source>
</evidence>
<keyword evidence="7" id="KW-0915">Sodium</keyword>
<keyword evidence="17" id="KW-1185">Reference proteome</keyword>
<evidence type="ECO:0000313" key="16">
    <source>
        <dbReference type="EMBL" id="GFU48022.1"/>
    </source>
</evidence>
<accession>A0A8X6QVQ9</accession>
<keyword evidence="11 12" id="KW-0407">Ion channel</keyword>
<reference evidence="16" key="1">
    <citation type="submission" date="2020-08" db="EMBL/GenBank/DDBJ databases">
        <title>Multicomponent nature underlies the extraordinary mechanical properties of spider dragline silk.</title>
        <authorList>
            <person name="Kono N."/>
            <person name="Nakamura H."/>
            <person name="Mori M."/>
            <person name="Yoshida Y."/>
            <person name="Ohtoshi R."/>
            <person name="Malay A.D."/>
            <person name="Moran D.A.P."/>
            <person name="Tomita M."/>
            <person name="Numata K."/>
            <person name="Arakawa K."/>
        </authorList>
    </citation>
    <scope>NUCLEOTIDE SEQUENCE</scope>
</reference>
<comment type="similarity">
    <text evidence="2 12">Belongs to the amiloride-sensitive sodium channel (TC 1.A.6) family.</text>
</comment>
<keyword evidence="8 12" id="KW-0406">Ion transport</keyword>
<evidence type="ECO:0000256" key="3">
    <source>
        <dbReference type="ARBA" id="ARBA00022448"/>
    </source>
</evidence>
<sequence length="255" mass="29720">MRLTWKLLKIIIFIGCFACFSWQSSNFFKVYFSYPTATSIDLTFPEVLKKPAVTLCNNNPVKREKFCAEYFHLCQKPSNLTELCQKHPYFCKSDVSNLVIPKLGYYASNSTEEVVRDALMEIYIHNISNDGADPWSWTVPDYKKVIERRRDILPLDSPTDTLVCPRSFRSSLSLLRRRLFTIRSHVHFKHPNGRAFLFFFCFRFRLLCEIEDLFAKMSDSDLGDYSPSSSRSETSEYDITSDEEDSDCDYSLKDA</sequence>
<organism evidence="16 17">
    <name type="scientific">Nephila pilipes</name>
    <name type="common">Giant wood spider</name>
    <name type="synonym">Nephila maculata</name>
    <dbReference type="NCBI Taxonomy" id="299642"/>
    <lineage>
        <taxon>Eukaryota</taxon>
        <taxon>Metazoa</taxon>
        <taxon>Ecdysozoa</taxon>
        <taxon>Arthropoda</taxon>
        <taxon>Chelicerata</taxon>
        <taxon>Arachnida</taxon>
        <taxon>Araneae</taxon>
        <taxon>Araneomorphae</taxon>
        <taxon>Entelegynae</taxon>
        <taxon>Araneoidea</taxon>
        <taxon>Nephilidae</taxon>
        <taxon>Nephila</taxon>
    </lineage>
</organism>
<dbReference type="InterPro" id="IPR001873">
    <property type="entry name" value="ENaC"/>
</dbReference>
<evidence type="ECO:0000256" key="9">
    <source>
        <dbReference type="ARBA" id="ARBA00023136"/>
    </source>
</evidence>
<evidence type="ECO:0000256" key="1">
    <source>
        <dbReference type="ARBA" id="ARBA00004141"/>
    </source>
</evidence>
<evidence type="ECO:0000256" key="4">
    <source>
        <dbReference type="ARBA" id="ARBA00022461"/>
    </source>
</evidence>
<evidence type="ECO:0000256" key="14">
    <source>
        <dbReference type="SAM" id="Phobius"/>
    </source>
</evidence>
<dbReference type="AlphaFoldDB" id="A0A8X6QVQ9"/>
<keyword evidence="3 12" id="KW-0813">Transport</keyword>
<dbReference type="Proteomes" id="UP000887013">
    <property type="component" value="Unassembled WGS sequence"/>
</dbReference>
<proteinExistence type="inferred from homology"/>
<dbReference type="OrthoDB" id="6437214at2759"/>
<feature type="region of interest" description="Disordered" evidence="13">
    <location>
        <begin position="219"/>
        <end position="255"/>
    </location>
</feature>
<name>A0A8X6QVQ9_NEPPI</name>
<dbReference type="PANTHER" id="PTHR11690:SF248">
    <property type="entry name" value="PICKPOCKET 17, ISOFORM A"/>
    <property type="match status" value="1"/>
</dbReference>
<gene>
    <name evidence="16" type="primary">AVEN_25597_1</name>
    <name evidence="16" type="ORF">NPIL_414711</name>
    <name evidence="15" type="ORF">NPIL_433981</name>
</gene>
<evidence type="ECO:0000256" key="10">
    <source>
        <dbReference type="ARBA" id="ARBA00023201"/>
    </source>
</evidence>
<keyword evidence="6 14" id="KW-1133">Transmembrane helix</keyword>
<evidence type="ECO:0000313" key="17">
    <source>
        <dbReference type="Proteomes" id="UP000887013"/>
    </source>
</evidence>
<evidence type="ECO:0000256" key="12">
    <source>
        <dbReference type="RuleBase" id="RU000679"/>
    </source>
</evidence>
<comment type="subcellular location">
    <subcellularLocation>
        <location evidence="1">Membrane</location>
        <topology evidence="1">Multi-pass membrane protein</topology>
    </subcellularLocation>
</comment>
<evidence type="ECO:0000256" key="8">
    <source>
        <dbReference type="ARBA" id="ARBA00023065"/>
    </source>
</evidence>
<dbReference type="PANTHER" id="PTHR11690">
    <property type="entry name" value="AMILORIDE-SENSITIVE SODIUM CHANNEL-RELATED"/>
    <property type="match status" value="1"/>
</dbReference>
<dbReference type="GO" id="GO:0015280">
    <property type="term" value="F:ligand-gated sodium channel activity"/>
    <property type="evidence" value="ECO:0007669"/>
    <property type="project" value="TreeGrafter"/>
</dbReference>
<evidence type="ECO:0000256" key="5">
    <source>
        <dbReference type="ARBA" id="ARBA00022692"/>
    </source>
</evidence>
<feature type="transmembrane region" description="Helical" evidence="14">
    <location>
        <begin position="7"/>
        <end position="25"/>
    </location>
</feature>
<evidence type="ECO:0000256" key="6">
    <source>
        <dbReference type="ARBA" id="ARBA00022989"/>
    </source>
</evidence>
<evidence type="ECO:0000256" key="13">
    <source>
        <dbReference type="SAM" id="MobiDB-lite"/>
    </source>
</evidence>
<evidence type="ECO:0000313" key="15">
    <source>
        <dbReference type="EMBL" id="GFT62381.1"/>
    </source>
</evidence>
<evidence type="ECO:0000256" key="11">
    <source>
        <dbReference type="ARBA" id="ARBA00023303"/>
    </source>
</evidence>
<dbReference type="EMBL" id="BMAW01037334">
    <property type="protein sequence ID" value="GFU48022.1"/>
    <property type="molecule type" value="Genomic_DNA"/>
</dbReference>
<keyword evidence="10 12" id="KW-0739">Sodium transport</keyword>